<dbReference type="AlphaFoldDB" id="S5TGN6"/>
<dbReference type="STRING" id="1224163.B841_02890"/>
<evidence type="ECO:0000313" key="2">
    <source>
        <dbReference type="EMBL" id="AGS34061.1"/>
    </source>
</evidence>
<gene>
    <name evidence="2" type="ORF">B841_02890</name>
</gene>
<organism evidence="2 3">
    <name type="scientific">Corynebacterium maris DSM 45190</name>
    <dbReference type="NCBI Taxonomy" id="1224163"/>
    <lineage>
        <taxon>Bacteria</taxon>
        <taxon>Bacillati</taxon>
        <taxon>Actinomycetota</taxon>
        <taxon>Actinomycetes</taxon>
        <taxon>Mycobacteriales</taxon>
        <taxon>Corynebacteriaceae</taxon>
        <taxon>Corynebacterium</taxon>
    </lineage>
</organism>
<name>S5TGN6_9CORY</name>
<dbReference type="Proteomes" id="UP000015388">
    <property type="component" value="Chromosome"/>
</dbReference>
<keyword evidence="1" id="KW-0472">Membrane</keyword>
<keyword evidence="3" id="KW-1185">Reference proteome</keyword>
<dbReference type="PATRIC" id="fig|1224163.3.peg.580"/>
<keyword evidence="1" id="KW-0812">Transmembrane</keyword>
<evidence type="ECO:0000313" key="3">
    <source>
        <dbReference type="Proteomes" id="UP000015388"/>
    </source>
</evidence>
<keyword evidence="1" id="KW-1133">Transmembrane helix</keyword>
<dbReference type="eggNOG" id="ENOG5031QJU">
    <property type="taxonomic scope" value="Bacteria"/>
</dbReference>
<accession>S5TGN6</accession>
<proteinExistence type="predicted"/>
<dbReference type="EMBL" id="CP003924">
    <property type="protein sequence ID" value="AGS34061.1"/>
    <property type="molecule type" value="Genomic_DNA"/>
</dbReference>
<evidence type="ECO:0000256" key="1">
    <source>
        <dbReference type="SAM" id="Phobius"/>
    </source>
</evidence>
<sequence>MNATLKTLVGAIAAIWIVLLAGMVILAQGNPSESHFADGGIEGTVAEVEDLNLTATAVAPADVYGEEFAFAAFICPGMTEQDISEFYGVDASALELDGAVPQDMNYLMLVRQDGTTEYDAIARDSIDLCTAQTYPVPANALVPLAQTEQGGWQLLV</sequence>
<dbReference type="KEGG" id="cmd:B841_02890"/>
<protein>
    <submittedName>
        <fullName evidence="2">Uncharacterized protein</fullName>
    </submittedName>
</protein>
<dbReference type="OrthoDB" id="4417381at2"/>
<dbReference type="RefSeq" id="WP_020933994.1">
    <property type="nucleotide sequence ID" value="NC_021915.1"/>
</dbReference>
<dbReference type="HOGENOM" id="CLU_133684_1_0_11"/>
<reference evidence="2 3" key="1">
    <citation type="submission" date="2012-11" db="EMBL/GenBank/DDBJ databases">
        <title>The complete genome sequence of Corynebacterium maris Coryn-1 (=DSM 45190).</title>
        <authorList>
            <person name="Schaffert L."/>
            <person name="Albersmeier A."/>
            <person name="Kalinowski J."/>
            <person name="Ruckert C."/>
        </authorList>
    </citation>
    <scope>NUCLEOTIDE SEQUENCE [LARGE SCALE GENOMIC DNA]</scope>
    <source>
        <strain evidence="3">Coryn-1</strain>
    </source>
</reference>
<feature type="transmembrane region" description="Helical" evidence="1">
    <location>
        <begin position="7"/>
        <end position="27"/>
    </location>
</feature>